<keyword evidence="3" id="KW-1133">Transmembrane helix</keyword>
<evidence type="ECO:0000313" key="5">
    <source>
        <dbReference type="EMBL" id="AUH66933.1"/>
    </source>
</evidence>
<proteinExistence type="predicted"/>
<sequence length="204" mass="22553">MRPRKSRRLARNLTKARKTLLIGAFRFNSENEELTSPDGTKVPLRPQTARVLRLLAQNRGRLVTKESLMREVWPDTHVTDDSLVQCISEIRRALGGEDAKRLTTVPKQGYRLTAAPAPDDAPPSAVLVLPGQEYTRRRPGLRVIVALVATVVALFIVVAAAETFLGRDAAPQEPVTIAVLPFENLRPDRHSAQPDHSCGKQDKA</sequence>
<dbReference type="SMART" id="SM00862">
    <property type="entry name" value="Trans_reg_C"/>
    <property type="match status" value="1"/>
</dbReference>
<dbReference type="Proteomes" id="UP000234530">
    <property type="component" value="Plasmid pPZ03"/>
</dbReference>
<feature type="transmembrane region" description="Helical" evidence="3">
    <location>
        <begin position="141"/>
        <end position="161"/>
    </location>
</feature>
<dbReference type="KEGG" id="pzh:CX676_21770"/>
<feature type="DNA-binding region" description="OmpR/PhoB-type" evidence="2">
    <location>
        <begin position="17"/>
        <end position="114"/>
    </location>
</feature>
<evidence type="ECO:0000259" key="4">
    <source>
        <dbReference type="PROSITE" id="PS51755"/>
    </source>
</evidence>
<keyword evidence="3" id="KW-0472">Membrane</keyword>
<protein>
    <recommendedName>
        <fullName evidence="4">OmpR/PhoB-type domain-containing protein</fullName>
    </recommendedName>
</protein>
<evidence type="ECO:0000313" key="6">
    <source>
        <dbReference type="Proteomes" id="UP000234530"/>
    </source>
</evidence>
<organism evidence="5 6">
    <name type="scientific">Paracoccus zhejiangensis</name>
    <dbReference type="NCBI Taxonomy" id="1077935"/>
    <lineage>
        <taxon>Bacteria</taxon>
        <taxon>Pseudomonadati</taxon>
        <taxon>Pseudomonadota</taxon>
        <taxon>Alphaproteobacteria</taxon>
        <taxon>Rhodobacterales</taxon>
        <taxon>Paracoccaceae</taxon>
        <taxon>Paracoccus</taxon>
    </lineage>
</organism>
<keyword evidence="3" id="KW-0812">Transmembrane</keyword>
<keyword evidence="6" id="KW-1185">Reference proteome</keyword>
<dbReference type="GO" id="GO:0003677">
    <property type="term" value="F:DNA binding"/>
    <property type="evidence" value="ECO:0007669"/>
    <property type="project" value="UniProtKB-UniRule"/>
</dbReference>
<dbReference type="InterPro" id="IPR016032">
    <property type="entry name" value="Sig_transdc_resp-reg_C-effctor"/>
</dbReference>
<dbReference type="EMBL" id="CP025433">
    <property type="protein sequence ID" value="AUH66933.1"/>
    <property type="molecule type" value="Genomic_DNA"/>
</dbReference>
<dbReference type="AlphaFoldDB" id="A0A2H5F5W2"/>
<evidence type="ECO:0000256" key="3">
    <source>
        <dbReference type="SAM" id="Phobius"/>
    </source>
</evidence>
<dbReference type="RefSeq" id="WP_101754886.1">
    <property type="nucleotide sequence ID" value="NZ_CP025433.1"/>
</dbReference>
<dbReference type="InterPro" id="IPR001867">
    <property type="entry name" value="OmpR/PhoB-type_DNA-bd"/>
</dbReference>
<reference evidence="5 6" key="1">
    <citation type="journal article" date="2013" name="Antonie Van Leeuwenhoek">
        <title>Paracoccus zhejiangensis sp. nov., isolated from activated sludge in wastewater-treatment system.</title>
        <authorList>
            <person name="Wu Z.G."/>
            <person name="Zhang D.F."/>
            <person name="Liu Y.L."/>
            <person name="Wang F."/>
            <person name="Jiang X."/>
            <person name="Li C."/>
            <person name="Li S.P."/>
            <person name="Hong Q."/>
            <person name="Li W.J."/>
        </authorList>
    </citation>
    <scope>NUCLEOTIDE SEQUENCE [LARGE SCALE GENOMIC DNA]</scope>
    <source>
        <strain evidence="5 6">J6</strain>
        <plasmid evidence="6">Plasmid ppz03</plasmid>
    </source>
</reference>
<dbReference type="CDD" id="cd00383">
    <property type="entry name" value="trans_reg_C"/>
    <property type="match status" value="1"/>
</dbReference>
<evidence type="ECO:0000256" key="2">
    <source>
        <dbReference type="PROSITE-ProRule" id="PRU01091"/>
    </source>
</evidence>
<keyword evidence="5" id="KW-0614">Plasmid</keyword>
<dbReference type="GO" id="GO:0000160">
    <property type="term" value="P:phosphorelay signal transduction system"/>
    <property type="evidence" value="ECO:0007669"/>
    <property type="project" value="InterPro"/>
</dbReference>
<dbReference type="SUPFAM" id="SSF46894">
    <property type="entry name" value="C-terminal effector domain of the bipartite response regulators"/>
    <property type="match status" value="1"/>
</dbReference>
<dbReference type="InterPro" id="IPR036388">
    <property type="entry name" value="WH-like_DNA-bd_sf"/>
</dbReference>
<dbReference type="Gene3D" id="1.10.10.10">
    <property type="entry name" value="Winged helix-like DNA-binding domain superfamily/Winged helix DNA-binding domain"/>
    <property type="match status" value="1"/>
</dbReference>
<name>A0A2H5F5W2_9RHOB</name>
<evidence type="ECO:0000256" key="1">
    <source>
        <dbReference type="ARBA" id="ARBA00023125"/>
    </source>
</evidence>
<dbReference type="GO" id="GO:0006355">
    <property type="term" value="P:regulation of DNA-templated transcription"/>
    <property type="evidence" value="ECO:0007669"/>
    <property type="project" value="InterPro"/>
</dbReference>
<accession>A0A2H5F5W2</accession>
<dbReference type="Pfam" id="PF00486">
    <property type="entry name" value="Trans_reg_C"/>
    <property type="match status" value="1"/>
</dbReference>
<dbReference type="PROSITE" id="PS51755">
    <property type="entry name" value="OMPR_PHOB"/>
    <property type="match status" value="1"/>
</dbReference>
<gene>
    <name evidence="5" type="ORF">CX676_21770</name>
</gene>
<geneLocation type="plasmid" evidence="6">
    <name>ppz03</name>
</geneLocation>
<keyword evidence="1 2" id="KW-0238">DNA-binding</keyword>
<feature type="domain" description="OmpR/PhoB-type" evidence="4">
    <location>
        <begin position="17"/>
        <end position="114"/>
    </location>
</feature>